<keyword evidence="3" id="KW-0285">Flavoprotein</keyword>
<accession>A0ABP8EIJ2</accession>
<keyword evidence="10" id="KW-1185">Reference proteome</keyword>
<evidence type="ECO:0000256" key="1">
    <source>
        <dbReference type="ARBA" id="ARBA00001974"/>
    </source>
</evidence>
<dbReference type="PRINTS" id="PR00411">
    <property type="entry name" value="PNDRDTASEI"/>
</dbReference>
<keyword evidence="6" id="KW-0560">Oxidoreductase</keyword>
<protein>
    <submittedName>
        <fullName evidence="9">NAD(P)/FAD-dependent oxidoreductase</fullName>
    </submittedName>
</protein>
<evidence type="ECO:0000256" key="7">
    <source>
        <dbReference type="ARBA" id="ARBA00023033"/>
    </source>
</evidence>
<keyword evidence="7" id="KW-0503">Monooxygenase</keyword>
<dbReference type="EMBL" id="BAABAZ010000004">
    <property type="protein sequence ID" value="GAA4283773.1"/>
    <property type="molecule type" value="Genomic_DNA"/>
</dbReference>
<dbReference type="SUPFAM" id="SSF51905">
    <property type="entry name" value="FAD/NAD(P)-binding domain"/>
    <property type="match status" value="2"/>
</dbReference>
<dbReference type="Gene3D" id="3.50.50.60">
    <property type="entry name" value="FAD/NAD(P)-binding domain"/>
    <property type="match status" value="2"/>
</dbReference>
<evidence type="ECO:0000256" key="4">
    <source>
        <dbReference type="ARBA" id="ARBA00022827"/>
    </source>
</evidence>
<evidence type="ECO:0000313" key="10">
    <source>
        <dbReference type="Proteomes" id="UP001501586"/>
    </source>
</evidence>
<evidence type="ECO:0000256" key="5">
    <source>
        <dbReference type="ARBA" id="ARBA00022857"/>
    </source>
</evidence>
<dbReference type="Proteomes" id="UP001501586">
    <property type="component" value="Unassembled WGS sequence"/>
</dbReference>
<evidence type="ECO:0000256" key="6">
    <source>
        <dbReference type="ARBA" id="ARBA00023002"/>
    </source>
</evidence>
<gene>
    <name evidence="9" type="ORF">GCM10022261_13040</name>
</gene>
<proteinExistence type="inferred from homology"/>
<evidence type="ECO:0000313" key="9">
    <source>
        <dbReference type="EMBL" id="GAA4283773.1"/>
    </source>
</evidence>
<keyword evidence="5" id="KW-0521">NADP</keyword>
<reference evidence="10" key="1">
    <citation type="journal article" date="2019" name="Int. J. Syst. Evol. Microbiol.">
        <title>The Global Catalogue of Microorganisms (GCM) 10K type strain sequencing project: providing services to taxonomists for standard genome sequencing and annotation.</title>
        <authorList>
            <consortium name="The Broad Institute Genomics Platform"/>
            <consortium name="The Broad Institute Genome Sequencing Center for Infectious Disease"/>
            <person name="Wu L."/>
            <person name="Ma J."/>
        </authorList>
    </citation>
    <scope>NUCLEOTIDE SEQUENCE [LARGE SCALE GENOMIC DNA]</scope>
    <source>
        <strain evidence="10">JCM 17458</strain>
    </source>
</reference>
<dbReference type="InterPro" id="IPR036188">
    <property type="entry name" value="FAD/NAD-bd_sf"/>
</dbReference>
<comment type="similarity">
    <text evidence="2">Belongs to the FAD-binding monooxygenase family.</text>
</comment>
<sequence>MTTVTNQPATASAAAGAPETQTPDYDAVIVGAGFSGMYQLHRLRQLGMRVRVIEAGDDVGGTWYWNRYPGARVDIESRHYSYSFDDELQQEWDWSERYAAQPELLDYARHVADRFDLHRDITFGTRVSALDWQDRQHAWTVTTDSGERLSSRFVILATGCLSVPQEPTFDGLDEFRGEVLYTSRWPHEGVDLSGKRVAVIGTGSSGLQTITAIAPEVASLTVLQRTPNFAIPAHNHPLTDDDRAWIKENYPQLRGQDFESALDFYVDDSQVLFAEHDEAEIDAVLEERWRRGGLGYTRAFADSLLSAEANARLADFARAKIRERVADEKLAQKLMPFDYPVGAKRMCVDTGYFEVYNRDNVRLIDIGEQPIEGFTASGIVVRAPEGRGGREEIDVDVVVMATGFDAMTGAVDAIDITSDAGSLRDKWQDGPRTYLGLMTADYPNLFTITGPQSPSVLTNMMTSIEYHVDFISRMLEKMTAEGTTQVAPRPEAEEHWVNLTNDLGALTLMPKAQSWYMGANIPGKPQALMPFVGGSHVYINYCEGIVVGNYHGFAFGKVS</sequence>
<evidence type="ECO:0000256" key="3">
    <source>
        <dbReference type="ARBA" id="ARBA00022630"/>
    </source>
</evidence>
<dbReference type="PANTHER" id="PTHR43098">
    <property type="entry name" value="L-ORNITHINE N(5)-MONOOXYGENASE-RELATED"/>
    <property type="match status" value="1"/>
</dbReference>
<dbReference type="PANTHER" id="PTHR43098:SF3">
    <property type="entry name" value="L-ORNITHINE N(5)-MONOOXYGENASE-RELATED"/>
    <property type="match status" value="1"/>
</dbReference>
<organism evidence="9 10">
    <name type="scientific">Brevibacterium daeguense</name>
    <dbReference type="NCBI Taxonomy" id="909936"/>
    <lineage>
        <taxon>Bacteria</taxon>
        <taxon>Bacillati</taxon>
        <taxon>Actinomycetota</taxon>
        <taxon>Actinomycetes</taxon>
        <taxon>Micrococcales</taxon>
        <taxon>Brevibacteriaceae</taxon>
        <taxon>Brevibacterium</taxon>
    </lineage>
</organism>
<comment type="cofactor">
    <cofactor evidence="1">
        <name>FAD</name>
        <dbReference type="ChEBI" id="CHEBI:57692"/>
    </cofactor>
</comment>
<feature type="region of interest" description="Disordered" evidence="8">
    <location>
        <begin position="1"/>
        <end position="20"/>
    </location>
</feature>
<name>A0ABP8EIJ2_9MICO</name>
<dbReference type="Pfam" id="PF13738">
    <property type="entry name" value="Pyr_redox_3"/>
    <property type="match status" value="1"/>
</dbReference>
<dbReference type="RefSeq" id="WP_236863860.1">
    <property type="nucleotide sequence ID" value="NZ_BAABAZ010000004.1"/>
</dbReference>
<dbReference type="InterPro" id="IPR050775">
    <property type="entry name" value="FAD-binding_Monooxygenases"/>
</dbReference>
<comment type="caution">
    <text evidence="9">The sequence shown here is derived from an EMBL/GenBank/DDBJ whole genome shotgun (WGS) entry which is preliminary data.</text>
</comment>
<evidence type="ECO:0000256" key="2">
    <source>
        <dbReference type="ARBA" id="ARBA00010139"/>
    </source>
</evidence>
<evidence type="ECO:0000256" key="8">
    <source>
        <dbReference type="SAM" id="MobiDB-lite"/>
    </source>
</evidence>
<keyword evidence="4" id="KW-0274">FAD</keyword>